<sequence length="203" mass="22906">MDKLLVYGGTFNPIHNGHLHLASAFEKITEAERVLLIPTRVPPHKEAPNLISGEQRFDMCQLAVQRRGWQVSDMELRRLAPSYTSDTLTELAQENPNTKLYFLTGEDMFLTLFSWHDPQCILRLATVCAAPRSLTGMDKMLDFADKIREAGGHALVRNVRYLPVSSTQVRARVRAGKDVHALVPSAVESYIAQNSLYREPMKT</sequence>
<comment type="similarity">
    <text evidence="10">Belongs to the NadD family.</text>
</comment>
<evidence type="ECO:0000313" key="13">
    <source>
        <dbReference type="EMBL" id="QKO31055.1"/>
    </source>
</evidence>
<dbReference type="EC" id="2.7.7.18" evidence="10"/>
<gene>
    <name evidence="10 12" type="primary">nadD</name>
    <name evidence="12" type="ORF">GJQ69_04905</name>
    <name evidence="13" type="ORF">GKP14_08645</name>
</gene>
<evidence type="ECO:0000256" key="4">
    <source>
        <dbReference type="ARBA" id="ARBA00022679"/>
    </source>
</evidence>
<dbReference type="EMBL" id="CP046161">
    <property type="protein sequence ID" value="QKO31055.1"/>
    <property type="molecule type" value="Genomic_DNA"/>
</dbReference>
<proteinExistence type="inferred from homology"/>
<dbReference type="Gene3D" id="3.40.50.620">
    <property type="entry name" value="HUPs"/>
    <property type="match status" value="1"/>
</dbReference>
<evidence type="ECO:0000256" key="5">
    <source>
        <dbReference type="ARBA" id="ARBA00022695"/>
    </source>
</evidence>
<keyword evidence="4 10" id="KW-0808">Transferase</keyword>
<evidence type="ECO:0000313" key="12">
    <source>
        <dbReference type="EMBL" id="QKN23875.1"/>
    </source>
</evidence>
<evidence type="ECO:0000256" key="9">
    <source>
        <dbReference type="ARBA" id="ARBA00048721"/>
    </source>
</evidence>
<evidence type="ECO:0000313" key="14">
    <source>
        <dbReference type="Proteomes" id="UP000501316"/>
    </source>
</evidence>
<keyword evidence="5 10" id="KW-0548">Nucleotidyltransferase</keyword>
<dbReference type="GO" id="GO:0009435">
    <property type="term" value="P:NAD+ biosynthetic process"/>
    <property type="evidence" value="ECO:0007669"/>
    <property type="project" value="UniProtKB-UniRule"/>
</dbReference>
<dbReference type="InterPro" id="IPR005248">
    <property type="entry name" value="NadD/NMNAT"/>
</dbReference>
<reference evidence="13" key="2">
    <citation type="journal article" date="2021" name="Appl. Environ. Microbiol.">
        <title>Adaptability of a Caproate-Producing Bacterium Contributes to Its Dominance in an Anaerobic Fermentation System.</title>
        <authorList>
            <person name="Wang H."/>
            <person name="Gu Y."/>
            <person name="Zhou W."/>
            <person name="Zhao D."/>
            <person name="Qiao Z."/>
            <person name="Zheng J."/>
            <person name="Gao J."/>
            <person name="Chen X."/>
            <person name="Ren C."/>
            <person name="Xu Y."/>
        </authorList>
    </citation>
    <scope>NUCLEOTIDE SEQUENCE</scope>
    <source>
        <strain evidence="13">JNU-WLY1368</strain>
    </source>
</reference>
<keyword evidence="6 10" id="KW-0547">Nucleotide-binding</keyword>
<dbReference type="Proteomes" id="UP000501316">
    <property type="component" value="Chromosome"/>
</dbReference>
<dbReference type="GO" id="GO:0004515">
    <property type="term" value="F:nicotinate-nucleotide adenylyltransferase activity"/>
    <property type="evidence" value="ECO:0007669"/>
    <property type="project" value="UniProtKB-UniRule"/>
</dbReference>
<feature type="domain" description="Cytidyltransferase-like" evidence="11">
    <location>
        <begin position="6"/>
        <end position="172"/>
    </location>
</feature>
<protein>
    <recommendedName>
        <fullName evidence="10">Probable nicotinate-nucleotide adenylyltransferase</fullName>
        <ecNumber evidence="10">2.7.7.18</ecNumber>
    </recommendedName>
    <alternativeName>
        <fullName evidence="10">Deamido-NAD(+) diphosphorylase</fullName>
    </alternativeName>
    <alternativeName>
        <fullName evidence="10">Deamido-NAD(+) pyrophosphorylase</fullName>
    </alternativeName>
    <alternativeName>
        <fullName evidence="10">Nicotinate mononucleotide adenylyltransferase</fullName>
        <shortName evidence="10">NaMN adenylyltransferase</shortName>
    </alternativeName>
</protein>
<dbReference type="KEGG" id="clf:GJQ69_04905"/>
<organism evidence="12 14">
    <name type="scientific">Caproicibacterium lactatifermentans</name>
    <dbReference type="NCBI Taxonomy" id="2666138"/>
    <lineage>
        <taxon>Bacteria</taxon>
        <taxon>Bacillati</taxon>
        <taxon>Bacillota</taxon>
        <taxon>Clostridia</taxon>
        <taxon>Eubacteriales</taxon>
        <taxon>Oscillospiraceae</taxon>
        <taxon>Caproicibacterium</taxon>
    </lineage>
</organism>
<dbReference type="CDD" id="cd02165">
    <property type="entry name" value="NMNAT"/>
    <property type="match status" value="1"/>
</dbReference>
<evidence type="ECO:0000259" key="11">
    <source>
        <dbReference type="Pfam" id="PF01467"/>
    </source>
</evidence>
<dbReference type="NCBIfam" id="NF000840">
    <property type="entry name" value="PRK00071.1-3"/>
    <property type="match status" value="1"/>
</dbReference>
<name>A0A859DQZ7_9FIRM</name>
<dbReference type="GO" id="GO:0005524">
    <property type="term" value="F:ATP binding"/>
    <property type="evidence" value="ECO:0007669"/>
    <property type="project" value="UniProtKB-KW"/>
</dbReference>
<comment type="pathway">
    <text evidence="2 10">Cofactor biosynthesis; NAD(+) biosynthesis; deamido-NAD(+) from nicotinate D-ribonucleotide: step 1/1.</text>
</comment>
<dbReference type="HAMAP" id="MF_00244">
    <property type="entry name" value="NaMN_adenylyltr"/>
    <property type="match status" value="1"/>
</dbReference>
<dbReference type="NCBIfam" id="TIGR00125">
    <property type="entry name" value="cyt_tran_rel"/>
    <property type="match status" value="1"/>
</dbReference>
<evidence type="ECO:0000256" key="1">
    <source>
        <dbReference type="ARBA" id="ARBA00002324"/>
    </source>
</evidence>
<reference evidence="13" key="3">
    <citation type="journal article" date="2022" name="Int. J. Syst. Evol. Microbiol.">
        <title>Caproicibacterium lactatifermentans sp. nov., isolated from pit clay used for the production of Chinese strong aroma-type liquor.</title>
        <authorList>
            <person name="Wang H."/>
            <person name="Gu Y."/>
            <person name="Zhao D."/>
            <person name="Qiao Z."/>
            <person name="Zheng J."/>
            <person name="Gao J."/>
            <person name="Ren C."/>
            <person name="Xu Y."/>
        </authorList>
    </citation>
    <scope>NUCLEOTIDE SEQUENCE</scope>
    <source>
        <strain evidence="13">JNU-WLY1368</strain>
    </source>
</reference>
<dbReference type="InterPro" id="IPR004821">
    <property type="entry name" value="Cyt_trans-like"/>
</dbReference>
<dbReference type="Pfam" id="PF01467">
    <property type="entry name" value="CTP_transf_like"/>
    <property type="match status" value="1"/>
</dbReference>
<keyword evidence="3 10" id="KW-0662">Pyridine nucleotide biosynthesis</keyword>
<comment type="catalytic activity">
    <reaction evidence="9 10">
        <text>nicotinate beta-D-ribonucleotide + ATP + H(+) = deamido-NAD(+) + diphosphate</text>
        <dbReference type="Rhea" id="RHEA:22860"/>
        <dbReference type="ChEBI" id="CHEBI:15378"/>
        <dbReference type="ChEBI" id="CHEBI:30616"/>
        <dbReference type="ChEBI" id="CHEBI:33019"/>
        <dbReference type="ChEBI" id="CHEBI:57502"/>
        <dbReference type="ChEBI" id="CHEBI:58437"/>
        <dbReference type="EC" id="2.7.7.18"/>
    </reaction>
</comment>
<accession>A0A859DQZ7</accession>
<dbReference type="Proteomes" id="UP000509623">
    <property type="component" value="Chromosome"/>
</dbReference>
<keyword evidence="8 10" id="KW-0520">NAD</keyword>
<evidence type="ECO:0000256" key="2">
    <source>
        <dbReference type="ARBA" id="ARBA00005019"/>
    </source>
</evidence>
<dbReference type="UniPathway" id="UPA00253">
    <property type="reaction ID" value="UER00332"/>
</dbReference>
<dbReference type="EMBL" id="CP046051">
    <property type="protein sequence ID" value="QKN23875.1"/>
    <property type="molecule type" value="Genomic_DNA"/>
</dbReference>
<evidence type="ECO:0000256" key="6">
    <source>
        <dbReference type="ARBA" id="ARBA00022741"/>
    </source>
</evidence>
<dbReference type="RefSeq" id="WP_086035796.1">
    <property type="nucleotide sequence ID" value="NZ_CP046051.1"/>
</dbReference>
<comment type="function">
    <text evidence="1 10">Catalyzes the reversible adenylation of nicotinate mononucleotide (NaMN) to nicotinic acid adenine dinucleotide (NaAD).</text>
</comment>
<dbReference type="PANTHER" id="PTHR39321">
    <property type="entry name" value="NICOTINATE-NUCLEOTIDE ADENYLYLTRANSFERASE-RELATED"/>
    <property type="match status" value="1"/>
</dbReference>
<reference evidence="14 15" key="1">
    <citation type="submission" date="2019-11" db="EMBL/GenBank/DDBJ databases">
        <authorList>
            <person name="Ren C."/>
            <person name="Wang H."/>
            <person name="Xu Y."/>
        </authorList>
    </citation>
    <scope>NUCLEOTIDE SEQUENCE [LARGE SCALE GENOMIC DNA]</scope>
    <source>
        <strain evidence="15">JNU-WLY1368</strain>
        <strain evidence="12 14">LBM 19010</strain>
    </source>
</reference>
<evidence type="ECO:0000256" key="3">
    <source>
        <dbReference type="ARBA" id="ARBA00022642"/>
    </source>
</evidence>
<dbReference type="NCBIfam" id="TIGR00482">
    <property type="entry name" value="nicotinate (nicotinamide) nucleotide adenylyltransferase"/>
    <property type="match status" value="1"/>
</dbReference>
<keyword evidence="7 10" id="KW-0067">ATP-binding</keyword>
<evidence type="ECO:0000313" key="15">
    <source>
        <dbReference type="Proteomes" id="UP000509623"/>
    </source>
</evidence>
<dbReference type="SUPFAM" id="SSF52374">
    <property type="entry name" value="Nucleotidylyl transferase"/>
    <property type="match status" value="1"/>
</dbReference>
<evidence type="ECO:0000256" key="8">
    <source>
        <dbReference type="ARBA" id="ARBA00023027"/>
    </source>
</evidence>
<dbReference type="InterPro" id="IPR014729">
    <property type="entry name" value="Rossmann-like_a/b/a_fold"/>
</dbReference>
<evidence type="ECO:0000256" key="7">
    <source>
        <dbReference type="ARBA" id="ARBA00022840"/>
    </source>
</evidence>
<keyword evidence="15" id="KW-1185">Reference proteome</keyword>
<evidence type="ECO:0000256" key="10">
    <source>
        <dbReference type="HAMAP-Rule" id="MF_00244"/>
    </source>
</evidence>
<dbReference type="AlphaFoldDB" id="A0A859DQZ7"/>
<dbReference type="PANTHER" id="PTHR39321:SF3">
    <property type="entry name" value="PHOSPHOPANTETHEINE ADENYLYLTRANSFERASE"/>
    <property type="match status" value="1"/>
</dbReference>